<evidence type="ECO:0008006" key="8">
    <source>
        <dbReference type="Google" id="ProtNLM"/>
    </source>
</evidence>
<organism evidence="6 7">
    <name type="scientific">Aquarana catesbeiana</name>
    <name type="common">American bullfrog</name>
    <name type="synonym">Rana catesbeiana</name>
    <dbReference type="NCBI Taxonomy" id="8400"/>
    <lineage>
        <taxon>Eukaryota</taxon>
        <taxon>Metazoa</taxon>
        <taxon>Chordata</taxon>
        <taxon>Craniata</taxon>
        <taxon>Vertebrata</taxon>
        <taxon>Euteleostomi</taxon>
        <taxon>Amphibia</taxon>
        <taxon>Batrachia</taxon>
        <taxon>Anura</taxon>
        <taxon>Neobatrachia</taxon>
        <taxon>Ranoidea</taxon>
        <taxon>Ranidae</taxon>
        <taxon>Aquarana</taxon>
    </lineage>
</organism>
<sequence length="453" mass="50575">MRTWIEPVVAGSQLAGCFYDTGLLLVVKNYYNQTNTLSNSSSEDVLQKSISNFYIIYNLIIRLTPLPSAYILAKIGDTGKRKITLCVPLVGFFISSLCLLFVTLWDLPIKVMFGPAVFNGLCGWFIAYWSSVMAWASLDSSTMRRSLRLVITECTFGLAGFIGSLISGHIFIYQVDNHPGIILVCCSLASYAFCHLYIIFILKTPHCEIIKKEEIISESAVDQAEDQAVTQEVPTERSRLINSSKEIASLKKTYVFSSKVTIFLLFLSATLYNSAVNGAEDVINFFMLKKPLSWGPVEVGYGNAAAYMIFVTSFLGVFVFSRCLQDLSLVIFGMFSFLAGILIMAFVRWTYLYYIARLAMMFSLIPMPTIRAILSKLTKESSYGKVFAVLQIIIGVVSVATSTAYIEIYQVTLDWFSGFSFIVISIVAFISFIPISFIAWQTYARKESPATQG</sequence>
<dbReference type="Proteomes" id="UP000228934">
    <property type="component" value="Unassembled WGS sequence"/>
</dbReference>
<evidence type="ECO:0000313" key="6">
    <source>
        <dbReference type="EMBL" id="PIO30678.1"/>
    </source>
</evidence>
<dbReference type="SUPFAM" id="SSF103473">
    <property type="entry name" value="MFS general substrate transporter"/>
    <property type="match status" value="1"/>
</dbReference>
<feature type="transmembrane region" description="Helical" evidence="5">
    <location>
        <begin position="181"/>
        <end position="202"/>
    </location>
</feature>
<keyword evidence="4 5" id="KW-0472">Membrane</keyword>
<name>A0A2G9RRZ6_AQUCT</name>
<feature type="transmembrane region" description="Helical" evidence="5">
    <location>
        <begin position="327"/>
        <end position="347"/>
    </location>
</feature>
<feature type="transmembrane region" description="Helical" evidence="5">
    <location>
        <begin position="353"/>
        <end position="374"/>
    </location>
</feature>
<feature type="transmembrane region" description="Helical" evidence="5">
    <location>
        <begin position="299"/>
        <end position="320"/>
    </location>
</feature>
<dbReference type="PANTHER" id="PTHR23507:SF3">
    <property type="entry name" value="THYMIC STROMAL COTRANSPORTER HOMOLOG"/>
    <property type="match status" value="1"/>
</dbReference>
<keyword evidence="7" id="KW-1185">Reference proteome</keyword>
<proteinExistence type="predicted"/>
<evidence type="ECO:0000256" key="4">
    <source>
        <dbReference type="ARBA" id="ARBA00023136"/>
    </source>
</evidence>
<comment type="subcellular location">
    <subcellularLocation>
        <location evidence="1">Membrane</location>
        <topology evidence="1">Multi-pass membrane protein</topology>
    </subcellularLocation>
</comment>
<protein>
    <recommendedName>
        <fullName evidence="8">Major facilitator superfamily (MFS) profile domain-containing protein</fullName>
    </recommendedName>
</protein>
<feature type="transmembrane region" description="Helical" evidence="5">
    <location>
        <begin position="386"/>
        <end position="406"/>
    </location>
</feature>
<dbReference type="InterPro" id="IPR036259">
    <property type="entry name" value="MFS_trans_sf"/>
</dbReference>
<feature type="transmembrane region" description="Helical" evidence="5">
    <location>
        <begin position="85"/>
        <end position="105"/>
    </location>
</feature>
<gene>
    <name evidence="6" type="ORF">AB205_0035170</name>
</gene>
<dbReference type="Gene3D" id="1.20.1250.20">
    <property type="entry name" value="MFS general substrate transporter like domains"/>
    <property type="match status" value="1"/>
</dbReference>
<evidence type="ECO:0000313" key="7">
    <source>
        <dbReference type="Proteomes" id="UP000228934"/>
    </source>
</evidence>
<feature type="transmembrane region" description="Helical" evidence="5">
    <location>
        <begin position="260"/>
        <end position="279"/>
    </location>
</feature>
<feature type="transmembrane region" description="Helical" evidence="5">
    <location>
        <begin position="150"/>
        <end position="175"/>
    </location>
</feature>
<evidence type="ECO:0000256" key="3">
    <source>
        <dbReference type="ARBA" id="ARBA00022989"/>
    </source>
</evidence>
<keyword evidence="2 5" id="KW-0812">Transmembrane</keyword>
<keyword evidence="3 5" id="KW-1133">Transmembrane helix</keyword>
<evidence type="ECO:0000256" key="5">
    <source>
        <dbReference type="SAM" id="Phobius"/>
    </source>
</evidence>
<evidence type="ECO:0000256" key="2">
    <source>
        <dbReference type="ARBA" id="ARBA00022692"/>
    </source>
</evidence>
<dbReference type="PANTHER" id="PTHR23507">
    <property type="entry name" value="ZGC:174356"/>
    <property type="match status" value="1"/>
</dbReference>
<feature type="transmembrane region" description="Helical" evidence="5">
    <location>
        <begin position="117"/>
        <end position="138"/>
    </location>
</feature>
<accession>A0A2G9RRZ6</accession>
<dbReference type="GO" id="GO:0022857">
    <property type="term" value="F:transmembrane transporter activity"/>
    <property type="evidence" value="ECO:0007669"/>
    <property type="project" value="TreeGrafter"/>
</dbReference>
<evidence type="ECO:0000256" key="1">
    <source>
        <dbReference type="ARBA" id="ARBA00004141"/>
    </source>
</evidence>
<dbReference type="EMBL" id="KV933824">
    <property type="protein sequence ID" value="PIO30678.1"/>
    <property type="molecule type" value="Genomic_DNA"/>
</dbReference>
<reference evidence="7" key="1">
    <citation type="journal article" date="2017" name="Nat. Commun.">
        <title>The North American bullfrog draft genome provides insight into hormonal regulation of long noncoding RNA.</title>
        <authorList>
            <person name="Hammond S.A."/>
            <person name="Warren R.L."/>
            <person name="Vandervalk B.P."/>
            <person name="Kucuk E."/>
            <person name="Khan H."/>
            <person name="Gibb E.A."/>
            <person name="Pandoh P."/>
            <person name="Kirk H."/>
            <person name="Zhao Y."/>
            <person name="Jones M."/>
            <person name="Mungall A.J."/>
            <person name="Coope R."/>
            <person name="Pleasance S."/>
            <person name="Moore R.A."/>
            <person name="Holt R.A."/>
            <person name="Round J.M."/>
            <person name="Ohora S."/>
            <person name="Walle B.V."/>
            <person name="Veldhoen N."/>
            <person name="Helbing C.C."/>
            <person name="Birol I."/>
        </authorList>
    </citation>
    <scope>NUCLEOTIDE SEQUENCE [LARGE SCALE GENOMIC DNA]</scope>
</reference>
<dbReference type="GO" id="GO:0016020">
    <property type="term" value="C:membrane"/>
    <property type="evidence" value="ECO:0007669"/>
    <property type="project" value="UniProtKB-SubCell"/>
</dbReference>
<dbReference type="AlphaFoldDB" id="A0A2G9RRZ6"/>
<dbReference type="OrthoDB" id="430300at2759"/>
<feature type="transmembrane region" description="Helical" evidence="5">
    <location>
        <begin position="418"/>
        <end position="440"/>
    </location>
</feature>